<evidence type="ECO:0000313" key="2">
    <source>
        <dbReference type="Proteomes" id="UP001218362"/>
    </source>
</evidence>
<dbReference type="KEGG" id="acob:P0Y56_13355"/>
<dbReference type="Gene3D" id="1.20.120.10">
    <property type="entry name" value="Cytochrome c/b562"/>
    <property type="match status" value="1"/>
</dbReference>
<proteinExistence type="predicted"/>
<dbReference type="GO" id="GO:0009055">
    <property type="term" value="F:electron transfer activity"/>
    <property type="evidence" value="ECO:0007669"/>
    <property type="project" value="InterPro"/>
</dbReference>
<dbReference type="InterPro" id="IPR002321">
    <property type="entry name" value="Cyt_c_II"/>
</dbReference>
<dbReference type="SUPFAM" id="SSF47175">
    <property type="entry name" value="Cytochromes"/>
    <property type="match status" value="1"/>
</dbReference>
<protein>
    <submittedName>
        <fullName evidence="1">Cytochrome c</fullName>
    </submittedName>
</protein>
<dbReference type="EMBL" id="CP119316">
    <property type="protein sequence ID" value="WEK46007.1"/>
    <property type="molecule type" value="Genomic_DNA"/>
</dbReference>
<dbReference type="GO" id="GO:0020037">
    <property type="term" value="F:heme binding"/>
    <property type="evidence" value="ECO:0007669"/>
    <property type="project" value="InterPro"/>
</dbReference>
<name>A0AAJ5X7G5_9SPHN</name>
<evidence type="ECO:0000313" key="1">
    <source>
        <dbReference type="EMBL" id="WEK46007.1"/>
    </source>
</evidence>
<dbReference type="InterPro" id="IPR010980">
    <property type="entry name" value="Cyt_c/b562"/>
</dbReference>
<organism evidence="1 2">
    <name type="scientific">Candidatus Andeanibacterium colombiense</name>
    <dbReference type="NCBI Taxonomy" id="3121345"/>
    <lineage>
        <taxon>Bacteria</taxon>
        <taxon>Pseudomonadati</taxon>
        <taxon>Pseudomonadota</taxon>
        <taxon>Alphaproteobacteria</taxon>
        <taxon>Sphingomonadales</taxon>
        <taxon>Sphingomonadaceae</taxon>
        <taxon>Candidatus Andeanibacterium</taxon>
    </lineage>
</organism>
<dbReference type="GO" id="GO:0022900">
    <property type="term" value="P:electron transport chain"/>
    <property type="evidence" value="ECO:0007669"/>
    <property type="project" value="InterPro"/>
</dbReference>
<sequence length="172" mass="18957">MLKLAILPFLMLTVAAVPMPSQEDGILYIRSYMQGPVNDATNRLWEIGNNAMDDEGGIDPTQMDDEKWQELARSAYLLEISAQKMADAPVIKAALPGHERDVQPGAYSMKDVQAYFDADPQAFRLMSRNLAEHAAKISAAAKAREAKQAGLLVGELDQACEACHAKYWYPQG</sequence>
<gene>
    <name evidence="1" type="ORF">P0Y56_13355</name>
</gene>
<dbReference type="AlphaFoldDB" id="A0AAJ5X7G5"/>
<dbReference type="Proteomes" id="UP001218362">
    <property type="component" value="Chromosome"/>
</dbReference>
<dbReference type="GO" id="GO:0005506">
    <property type="term" value="F:iron ion binding"/>
    <property type="evidence" value="ECO:0007669"/>
    <property type="project" value="InterPro"/>
</dbReference>
<dbReference type="PROSITE" id="PS51009">
    <property type="entry name" value="CYTCII"/>
    <property type="match status" value="1"/>
</dbReference>
<accession>A0AAJ5X7G5</accession>
<reference evidence="1" key="1">
    <citation type="submission" date="2023-03" db="EMBL/GenBank/DDBJ databases">
        <title>Andean soil-derived lignocellulolytic bacterial consortium as a source of novel taxa and putative plastic-active enzymes.</title>
        <authorList>
            <person name="Diaz-Garcia L."/>
            <person name="Chuvochina M."/>
            <person name="Feuerriegel G."/>
            <person name="Bunk B."/>
            <person name="Sproer C."/>
            <person name="Streit W.R."/>
            <person name="Rodriguez L.M."/>
            <person name="Overmann J."/>
            <person name="Jimenez D.J."/>
        </authorList>
    </citation>
    <scope>NUCLEOTIDE SEQUENCE</scope>
    <source>
        <strain evidence="1">MAG 26</strain>
    </source>
</reference>